<evidence type="ECO:0000313" key="4">
    <source>
        <dbReference type="Proteomes" id="UP000283090"/>
    </source>
</evidence>
<accession>A0A436ZN31</accession>
<name>A0A436ZN31_ARTFL</name>
<dbReference type="AlphaFoldDB" id="A0A436ZN31"/>
<feature type="chain" id="PRO_5019029160" evidence="2">
    <location>
        <begin position="21"/>
        <end position="208"/>
    </location>
</feature>
<reference evidence="3 4" key="1">
    <citation type="submission" date="2019-01" db="EMBL/GenBank/DDBJ databases">
        <title>Intercellular communication is required for trap formation in the nematode-trapping fungus Duddingtonia flagrans.</title>
        <authorList>
            <person name="Youssar L."/>
            <person name="Wernet V."/>
            <person name="Hensel N."/>
            <person name="Hildebrandt H.-G."/>
            <person name="Fischer R."/>
        </authorList>
    </citation>
    <scope>NUCLEOTIDE SEQUENCE [LARGE SCALE GENOMIC DNA]</scope>
    <source>
        <strain evidence="3 4">CBS H-5679</strain>
    </source>
</reference>
<dbReference type="GeneID" id="93590511"/>
<sequence length="208" mass="22234">MVRIPTTLTTTPMMIFFCCGVTPDGDPDSPPFAREGSSDEIIVVVGTTSVVVDSRPNSSVMVRVTVTFVGTGTCVTVLLPKGGMAERPPASSSSEEVGAGSGGDEIVPSALETCRLRGLSSKSELEMSRDDRRMATSNNSSGSDAAYLMSFIVLELKSVGLQATCFASGRRVDRYYCPKNPEDIDAHGQLEMSIWIRAQHLAKYSVVL</sequence>
<keyword evidence="4" id="KW-1185">Reference proteome</keyword>
<comment type="caution">
    <text evidence="3">The sequence shown here is derived from an EMBL/GenBank/DDBJ whole genome shotgun (WGS) entry which is preliminary data.</text>
</comment>
<feature type="compositionally biased region" description="Basic and acidic residues" evidence="1">
    <location>
        <begin position="123"/>
        <end position="134"/>
    </location>
</feature>
<feature type="region of interest" description="Disordered" evidence="1">
    <location>
        <begin position="121"/>
        <end position="141"/>
    </location>
</feature>
<protein>
    <submittedName>
        <fullName evidence="3">Uncharacterized protein</fullName>
    </submittedName>
</protein>
<dbReference type="VEuPathDB" id="FungiDB:DFL_008200"/>
<keyword evidence="2" id="KW-0732">Signal</keyword>
<dbReference type="Proteomes" id="UP000283090">
    <property type="component" value="Unassembled WGS sequence"/>
</dbReference>
<dbReference type="EMBL" id="SAEB01000012">
    <property type="protein sequence ID" value="RVD80299.1"/>
    <property type="molecule type" value="Genomic_DNA"/>
</dbReference>
<proteinExistence type="predicted"/>
<evidence type="ECO:0000256" key="2">
    <source>
        <dbReference type="SAM" id="SignalP"/>
    </source>
</evidence>
<gene>
    <name evidence="3" type="ORF">DFL_008200</name>
</gene>
<evidence type="ECO:0000256" key="1">
    <source>
        <dbReference type="SAM" id="MobiDB-lite"/>
    </source>
</evidence>
<evidence type="ECO:0000313" key="3">
    <source>
        <dbReference type="EMBL" id="RVD80299.1"/>
    </source>
</evidence>
<feature type="signal peptide" evidence="2">
    <location>
        <begin position="1"/>
        <end position="20"/>
    </location>
</feature>
<organism evidence="3 4">
    <name type="scientific">Arthrobotrys flagrans</name>
    <name type="common">Nematode-trapping fungus</name>
    <name type="synonym">Trichothecium flagrans</name>
    <dbReference type="NCBI Taxonomy" id="97331"/>
    <lineage>
        <taxon>Eukaryota</taxon>
        <taxon>Fungi</taxon>
        <taxon>Dikarya</taxon>
        <taxon>Ascomycota</taxon>
        <taxon>Pezizomycotina</taxon>
        <taxon>Orbiliomycetes</taxon>
        <taxon>Orbiliales</taxon>
        <taxon>Orbiliaceae</taxon>
        <taxon>Arthrobotrys</taxon>
    </lineage>
</organism>
<feature type="region of interest" description="Disordered" evidence="1">
    <location>
        <begin position="84"/>
        <end position="105"/>
    </location>
</feature>
<dbReference type="RefSeq" id="XP_067485843.1">
    <property type="nucleotide sequence ID" value="XM_067637901.1"/>
</dbReference>